<evidence type="ECO:0000313" key="2">
    <source>
        <dbReference type="EMBL" id="HGF35025.1"/>
    </source>
</evidence>
<name>A0A7C3Z3B1_9BACT</name>
<sequence length="127" mass="14742">MIFTSSFQTAGHFPQAVAISRGLPRGWQGRVYKALAPSWSLVKTTDQTRFIRLYKAQVLQKLNARQVLRDLGGDDFILLCWEAPGEFCHRLVVAAWFKKELGLEVSEFNPKLRGHQEWLRKIKERRT</sequence>
<dbReference type="EMBL" id="DTMF01000285">
    <property type="protein sequence ID" value="HGF35025.1"/>
    <property type="molecule type" value="Genomic_DNA"/>
</dbReference>
<reference evidence="2" key="1">
    <citation type="journal article" date="2020" name="mSystems">
        <title>Genome- and Community-Level Interaction Insights into Carbon Utilization and Element Cycling Functions of Hydrothermarchaeota in Hydrothermal Sediment.</title>
        <authorList>
            <person name="Zhou Z."/>
            <person name="Liu Y."/>
            <person name="Xu W."/>
            <person name="Pan J."/>
            <person name="Luo Z.H."/>
            <person name="Li M."/>
        </authorList>
    </citation>
    <scope>NUCLEOTIDE SEQUENCE [LARGE SCALE GENOMIC DNA]</scope>
    <source>
        <strain evidence="2">SpSt-897</strain>
    </source>
</reference>
<organism evidence="2">
    <name type="scientific">Desulfobacca acetoxidans</name>
    <dbReference type="NCBI Taxonomy" id="60893"/>
    <lineage>
        <taxon>Bacteria</taxon>
        <taxon>Pseudomonadati</taxon>
        <taxon>Thermodesulfobacteriota</taxon>
        <taxon>Desulfobaccia</taxon>
        <taxon>Desulfobaccales</taxon>
        <taxon>Desulfobaccaceae</taxon>
        <taxon>Desulfobacca</taxon>
    </lineage>
</organism>
<proteinExistence type="predicted"/>
<dbReference type="Pfam" id="PF22751">
    <property type="entry name" value="DUF488-N3a"/>
    <property type="match status" value="1"/>
</dbReference>
<evidence type="ECO:0000259" key="1">
    <source>
        <dbReference type="Pfam" id="PF22751"/>
    </source>
</evidence>
<comment type="caution">
    <text evidence="2">The sequence shown here is derived from an EMBL/GenBank/DDBJ whole genome shotgun (WGS) entry which is preliminary data.</text>
</comment>
<protein>
    <recommendedName>
        <fullName evidence="1">DUF488 domain-containing protein</fullName>
    </recommendedName>
</protein>
<dbReference type="AlphaFoldDB" id="A0A7C3Z3B1"/>
<gene>
    <name evidence="2" type="ORF">ENW96_11695</name>
</gene>
<dbReference type="InterPro" id="IPR054495">
    <property type="entry name" value="DUF488-N3a"/>
</dbReference>
<accession>A0A7C3Z3B1</accession>
<feature type="domain" description="DUF488" evidence="1">
    <location>
        <begin position="20"/>
        <end position="100"/>
    </location>
</feature>